<evidence type="ECO:0000259" key="11">
    <source>
        <dbReference type="Pfam" id="PF00593"/>
    </source>
</evidence>
<dbReference type="InterPro" id="IPR039426">
    <property type="entry name" value="TonB-dep_rcpt-like"/>
</dbReference>
<evidence type="ECO:0000256" key="1">
    <source>
        <dbReference type="ARBA" id="ARBA00004571"/>
    </source>
</evidence>
<reference evidence="13 14" key="1">
    <citation type="submission" date="2017-09" db="EMBL/GenBank/DDBJ databases">
        <title>Complete circularized genomes of four mosquito-derived Elizabethkingia anophelis isolates.</title>
        <authorList>
            <person name="Nicholson A.C."/>
            <person name="Xu J."/>
        </authorList>
    </citation>
    <scope>NUCLEOTIDE SEQUENCE [LARGE SCALE GENOMIC DNA]</scope>
    <source>
        <strain evidence="13 14">R26</strain>
    </source>
</reference>
<feature type="transmembrane region" description="Helical" evidence="10">
    <location>
        <begin position="218"/>
        <end position="238"/>
    </location>
</feature>
<dbReference type="Pfam" id="PF03929">
    <property type="entry name" value="PepSY_TM"/>
    <property type="match status" value="1"/>
</dbReference>
<feature type="domain" description="TonB-dependent receptor-like beta-barrel" evidence="11">
    <location>
        <begin position="643"/>
        <end position="1074"/>
    </location>
</feature>
<dbReference type="Proteomes" id="UP000190057">
    <property type="component" value="Chromosome"/>
</dbReference>
<dbReference type="PROSITE" id="PS52016">
    <property type="entry name" value="TONB_DEPENDENT_REC_3"/>
    <property type="match status" value="1"/>
</dbReference>
<feature type="transmembrane region" description="Helical" evidence="10">
    <location>
        <begin position="403"/>
        <end position="422"/>
    </location>
</feature>
<protein>
    <submittedName>
        <fullName evidence="13">TonB-dependent receptor plug</fullName>
    </submittedName>
</protein>
<dbReference type="RefSeq" id="WP_009090246.1">
    <property type="nucleotide sequence ID" value="NZ_ANIW01000058.1"/>
</dbReference>
<evidence type="ECO:0000259" key="12">
    <source>
        <dbReference type="Pfam" id="PF07715"/>
    </source>
</evidence>
<evidence type="ECO:0000256" key="4">
    <source>
        <dbReference type="ARBA" id="ARBA00022692"/>
    </source>
</evidence>
<feature type="transmembrane region" description="Helical" evidence="10">
    <location>
        <begin position="21"/>
        <end position="45"/>
    </location>
</feature>
<dbReference type="Gene3D" id="2.170.130.10">
    <property type="entry name" value="TonB-dependent receptor, plug domain"/>
    <property type="match status" value="1"/>
</dbReference>
<gene>
    <name evidence="13" type="ORF">BAZ09_011765</name>
</gene>
<keyword evidence="2 8" id="KW-0813">Transport</keyword>
<accession>A0ABM6MUQ7</accession>
<evidence type="ECO:0000256" key="3">
    <source>
        <dbReference type="ARBA" id="ARBA00022452"/>
    </source>
</evidence>
<organism evidence="13 14">
    <name type="scientific">Elizabethkingia anophelis R26</name>
    <dbReference type="NCBI Taxonomy" id="1246994"/>
    <lineage>
        <taxon>Bacteria</taxon>
        <taxon>Pseudomonadati</taxon>
        <taxon>Bacteroidota</taxon>
        <taxon>Flavobacteriia</taxon>
        <taxon>Flavobacteriales</taxon>
        <taxon>Weeksellaceae</taxon>
        <taxon>Elizabethkingia</taxon>
    </lineage>
</organism>
<evidence type="ECO:0000256" key="5">
    <source>
        <dbReference type="ARBA" id="ARBA00023077"/>
    </source>
</evidence>
<evidence type="ECO:0000256" key="6">
    <source>
        <dbReference type="ARBA" id="ARBA00023136"/>
    </source>
</evidence>
<feature type="domain" description="TonB-dependent receptor plug" evidence="12">
    <location>
        <begin position="447"/>
        <end position="551"/>
    </location>
</feature>
<keyword evidence="10" id="KW-1133">Transmembrane helix</keyword>
<dbReference type="InterPro" id="IPR037066">
    <property type="entry name" value="Plug_dom_sf"/>
</dbReference>
<dbReference type="InterPro" id="IPR005625">
    <property type="entry name" value="PepSY-ass_TM"/>
</dbReference>
<keyword evidence="13" id="KW-0675">Receptor</keyword>
<evidence type="ECO:0000313" key="14">
    <source>
        <dbReference type="Proteomes" id="UP000190057"/>
    </source>
</evidence>
<evidence type="ECO:0000256" key="9">
    <source>
        <dbReference type="RuleBase" id="RU003357"/>
    </source>
</evidence>
<feature type="transmembrane region" description="Helical" evidence="10">
    <location>
        <begin position="369"/>
        <end position="391"/>
    </location>
</feature>
<sequence>MKKKHHQKKKPGFFKTWSAKLHLWLGLSVGFIVFIVSLSGTLFVFKDEVQNIIRKEAIYVKSQTIKSQALPIEVLRKKVIANVPEKYPVSAVEIPLDKNKSYMFSYYEKSKKGWNYFGQVKVNKLIYVNQYTGDIQAVYNEKYDFFMLMKYLHWSLLLNSEWGEYVIGIPVVLFIFMLITGIVLWWPRNKKARKGRFSFDWKNVKTWKRKNYDLHNVLGFYASFIGLIMAVTGIYFTYPNVKNVFNYTLSGSAELKKEKDIKSPDSLTIKNSSVYDLTAQQTRLHYPGSSSFRIPLSGKNKKGKELKNIPVTVYQKEGRYSERHQIIFDKYSGKILLNKPHESLNAAEKYSNANYDIHTGSYFGLFGKIIWFITGLICTSLPVTGFLVWWGKQKKIKKYKHTLKMNKITLPVACFAAVGIFGQQKDSLNTKSVDEVVLTASRKRENIKEIPSSVTIVGEKQVQSQLTVNSDITSILQYTVPSLGPSAGQTSNTGQTLRGRQVLVLIDGVPQSTPLRNGGRDIRVIDPSSIERIEVIKGASSIYGNGADGGIINYITRRSKSEKKISGISQVGFTGQPYGGTLGVRASQLLSGKLSDKFDYVASLAYERTGYMKDANGVNLSPSYSTAKMDNYNGMLKLGYNINENQRIEASYIGYASKSDLNLGLKTGKYGITPTIGEGKGLGLETTPQGTPRNHNYKLSYDNKNLFNGTSLNVNLYYQDFRTVYGYSNTFLNGGQSNVISKKKGARINLDTQLWNTANSQAEVIYGVDILNDQTVQKLEDGRYWTPDMDMTNIAPFALIKIDLLKKLTIKGGLRYENMKVKVGDFNTLSTLKSDGTFTKSIFVKGGNLEYNALVGNIGVRYNVQPYINLFASFSQAYSINELGRILRTSTASTIASLETKPIIVNNYEFGATGQLAKWINYEITSYVSTSKLGATFVQSPDRALTIQRAPEVVYGVEGFLHFTPARWINFGTSYSWMEGVTSLKDDGDYSAKINNSRISAPKVLAYVQVRPIQALSVGLDMMHSFKQDRFQPNPKTGQFTYGEGFVPEYTIFNLKSSYEVNKNWKLSLGIENLFDKLYQPAVAWWNARDNEFVNSMGMRGTFMIEYKF</sequence>
<dbReference type="InterPro" id="IPR000531">
    <property type="entry name" value="Beta-barrel_TonB"/>
</dbReference>
<keyword evidence="7 8" id="KW-0998">Cell outer membrane</keyword>
<keyword evidence="6 8" id="KW-0472">Membrane</keyword>
<evidence type="ECO:0000256" key="2">
    <source>
        <dbReference type="ARBA" id="ARBA00022448"/>
    </source>
</evidence>
<dbReference type="Pfam" id="PF00593">
    <property type="entry name" value="TonB_dep_Rec_b-barrel"/>
    <property type="match status" value="1"/>
</dbReference>
<dbReference type="GeneID" id="75083243"/>
<dbReference type="Pfam" id="PF07715">
    <property type="entry name" value="Plug"/>
    <property type="match status" value="1"/>
</dbReference>
<keyword evidence="3 8" id="KW-1134">Transmembrane beta strand</keyword>
<dbReference type="EMBL" id="CP023401">
    <property type="protein sequence ID" value="ATC36855.1"/>
    <property type="molecule type" value="Genomic_DNA"/>
</dbReference>
<comment type="similarity">
    <text evidence="8 9">Belongs to the TonB-dependent receptor family.</text>
</comment>
<evidence type="ECO:0000256" key="8">
    <source>
        <dbReference type="PROSITE-ProRule" id="PRU01360"/>
    </source>
</evidence>
<dbReference type="Gene3D" id="2.40.170.20">
    <property type="entry name" value="TonB-dependent receptor, beta-barrel domain"/>
    <property type="match status" value="1"/>
</dbReference>
<comment type="subcellular location">
    <subcellularLocation>
        <location evidence="1 8">Cell outer membrane</location>
        <topology evidence="1 8">Multi-pass membrane protein</topology>
    </subcellularLocation>
</comment>
<evidence type="ECO:0000313" key="13">
    <source>
        <dbReference type="EMBL" id="ATC36855.1"/>
    </source>
</evidence>
<dbReference type="PANTHER" id="PTHR30069:SF42">
    <property type="entry name" value="FERRIC AEROBACTIN RECEPTOR"/>
    <property type="match status" value="1"/>
</dbReference>
<name>A0ABM6MUQ7_9FLAO</name>
<keyword evidence="5 9" id="KW-0798">TonB box</keyword>
<dbReference type="InterPro" id="IPR036942">
    <property type="entry name" value="Beta-barrel_TonB_sf"/>
</dbReference>
<dbReference type="CDD" id="cd01347">
    <property type="entry name" value="ligand_gated_channel"/>
    <property type="match status" value="1"/>
</dbReference>
<keyword evidence="4 8" id="KW-0812">Transmembrane</keyword>
<keyword evidence="14" id="KW-1185">Reference proteome</keyword>
<feature type="transmembrane region" description="Helical" evidence="10">
    <location>
        <begin position="165"/>
        <end position="186"/>
    </location>
</feature>
<dbReference type="InterPro" id="IPR012910">
    <property type="entry name" value="Plug_dom"/>
</dbReference>
<dbReference type="PANTHER" id="PTHR30069">
    <property type="entry name" value="TONB-DEPENDENT OUTER MEMBRANE RECEPTOR"/>
    <property type="match status" value="1"/>
</dbReference>
<dbReference type="SUPFAM" id="SSF56935">
    <property type="entry name" value="Porins"/>
    <property type="match status" value="1"/>
</dbReference>
<evidence type="ECO:0000256" key="10">
    <source>
        <dbReference type="SAM" id="Phobius"/>
    </source>
</evidence>
<evidence type="ECO:0000256" key="7">
    <source>
        <dbReference type="ARBA" id="ARBA00023237"/>
    </source>
</evidence>
<proteinExistence type="inferred from homology"/>